<reference evidence="1 2" key="1">
    <citation type="submission" date="2014-02" db="EMBL/GenBank/DDBJ databases">
        <title>The genome sequence of Colletotrichum simmondsii CBS122122.</title>
        <authorList>
            <person name="Baroncelli R."/>
            <person name="Thon M.R."/>
        </authorList>
    </citation>
    <scope>NUCLEOTIDE SEQUENCE [LARGE SCALE GENOMIC DNA]</scope>
    <source>
        <strain evidence="1 2">CBS122122</strain>
    </source>
</reference>
<sequence>MQRMEIDDGVSEDMFHSLNTAWQSKAVNEDGQHLYEFGSASHGTLGLPNTFHWPSPTIRAHHLVSLGHPSGTTSSEL</sequence>
<dbReference type="AlphaFoldDB" id="A0A135RNR9"/>
<accession>A0A135RNR9</accession>
<evidence type="ECO:0000313" key="1">
    <source>
        <dbReference type="EMBL" id="KXH25356.1"/>
    </source>
</evidence>
<dbReference type="EMBL" id="JFBX01000916">
    <property type="protein sequence ID" value="KXH25356.1"/>
    <property type="molecule type" value="Genomic_DNA"/>
</dbReference>
<proteinExistence type="predicted"/>
<evidence type="ECO:0000313" key="2">
    <source>
        <dbReference type="Proteomes" id="UP000070328"/>
    </source>
</evidence>
<name>A0A135RNR9_9PEZI</name>
<gene>
    <name evidence="1" type="ORF">CSIM01_12884</name>
</gene>
<comment type="caution">
    <text evidence="1">The sequence shown here is derived from an EMBL/GenBank/DDBJ whole genome shotgun (WGS) entry which is preliminary data.</text>
</comment>
<dbReference type="Proteomes" id="UP000070328">
    <property type="component" value="Unassembled WGS sequence"/>
</dbReference>
<protein>
    <submittedName>
        <fullName evidence="1">Uncharacterized protein</fullName>
    </submittedName>
</protein>
<keyword evidence="2" id="KW-1185">Reference proteome</keyword>
<organism evidence="1 2">
    <name type="scientific">Colletotrichum simmondsii</name>
    <dbReference type="NCBI Taxonomy" id="703756"/>
    <lineage>
        <taxon>Eukaryota</taxon>
        <taxon>Fungi</taxon>
        <taxon>Dikarya</taxon>
        <taxon>Ascomycota</taxon>
        <taxon>Pezizomycotina</taxon>
        <taxon>Sordariomycetes</taxon>
        <taxon>Hypocreomycetidae</taxon>
        <taxon>Glomerellales</taxon>
        <taxon>Glomerellaceae</taxon>
        <taxon>Colletotrichum</taxon>
        <taxon>Colletotrichum acutatum species complex</taxon>
    </lineage>
</organism>